<evidence type="ECO:0000256" key="1">
    <source>
        <dbReference type="SAM" id="Coils"/>
    </source>
</evidence>
<name>A0A6G1WDS1_9HYPH</name>
<feature type="domain" description="Tape measure protein N-terminal" evidence="4">
    <location>
        <begin position="93"/>
        <end position="283"/>
    </location>
</feature>
<evidence type="ECO:0000313" key="5">
    <source>
        <dbReference type="EMBL" id="MQW67868.1"/>
    </source>
</evidence>
<protein>
    <submittedName>
        <fullName evidence="5">Tape measure protein</fullName>
    </submittedName>
</protein>
<sequence length="798" mass="83373">MAEGGEEQLAIEVIAKLNALEKQMAKASGITAKAYREMSLGSRRATRQMQDDAIRSTTRINQALAATSGRIGAYGRTVAASLGGIGAALSVSEVAAYADAWTEAGNKVRAAAASTGVQVRSLEELKDGANAARSSLEAYVDLYARLVRSVSGVAKSEQEIATATDIVAKAFKAGGASASEQAAGILQLGQALGSGVLQGDELRSLRENAPILAQAIADEFKVTIAGLKDLGAEGKLTSERVFKAILAAQKPIEAQFKATNSTIRDAITQVNNEFTAYIGNADQSAGASAKLVEALQFLADNFKETADVVVQLATVIIGALTGRALLGMVSGLGNAVVALGTFLTAVRTGTLAVRGFTAALGPIGLLVGAASTAFFLMADSASAAEQAMADAETVIHQNAAALDLARKSSEGYTTALRNQIAMQMEAVKAAAIANDTEATLATNRAVAFRKMSKDLTGREMRFAPLEYEADVKLANGRALYRQYELLQQQLAEMDRNVKPTDGGTGGDTGGSGGSGSGGRADDFASEVEQIERRTTAILAEMQAQMSVNPLIDDYGFAVEKAAAQQDLLNAAQEAGLIKTADMKSATPDLRNQIDALSTAYAQASAEAQRLAEEQDEIRQRAEEMRDFQKDLTRGIVEGFAEGKNAADVFADALSKIADRLLDLAFDDMFSAKGGGLGSIFGGLFGSQSQYSIASNGGIGLFAKGGVTNEPAIFGEAGPEAAVPLPDGRRIPVDLRQTGGGSGGSKVAVDVGVTFENNGEFRAYVRSVSQETASDVTAQGLRQYQRNRDDLYTAGEDIR</sequence>
<dbReference type="RefSeq" id="WP_153412232.1">
    <property type="nucleotide sequence ID" value="NZ_WISB01000008.1"/>
</dbReference>
<evidence type="ECO:0000256" key="2">
    <source>
        <dbReference type="SAM" id="MobiDB-lite"/>
    </source>
</evidence>
<feature type="transmembrane region" description="Helical" evidence="3">
    <location>
        <begin position="324"/>
        <end position="346"/>
    </location>
</feature>
<reference evidence="5" key="1">
    <citation type="journal article" date="2013" name="Genome Biol.">
        <title>Comparative genomics of the core and accessory genomes of 48 Sinorhizobium strains comprising five genospecies.</title>
        <authorList>
            <person name="Sugawara M."/>
            <person name="Epstein B."/>
            <person name="Badgley B.D."/>
            <person name="Unno T."/>
            <person name="Xu L."/>
            <person name="Reese J."/>
            <person name="Gyaneshwar P."/>
            <person name="Denny R."/>
            <person name="Mudge J."/>
            <person name="Bharti A.K."/>
            <person name="Farmer A.D."/>
            <person name="May G.D."/>
            <person name="Woodward J.E."/>
            <person name="Medigue C."/>
            <person name="Vallenet D."/>
            <person name="Lajus A."/>
            <person name="Rouy Z."/>
            <person name="Martinez-Vaz B."/>
            <person name="Tiffin P."/>
            <person name="Young N.D."/>
            <person name="Sadowsky M.J."/>
        </authorList>
    </citation>
    <scope>NUCLEOTIDE SEQUENCE</scope>
    <source>
        <strain evidence="5">M1</strain>
    </source>
</reference>
<dbReference type="InterPro" id="IPR013491">
    <property type="entry name" value="Tape_meas_N"/>
</dbReference>
<dbReference type="EMBL" id="WISB01000008">
    <property type="protein sequence ID" value="MQW67868.1"/>
    <property type="molecule type" value="Genomic_DNA"/>
</dbReference>
<evidence type="ECO:0000259" key="4">
    <source>
        <dbReference type="Pfam" id="PF20155"/>
    </source>
</evidence>
<keyword evidence="3" id="KW-0472">Membrane</keyword>
<dbReference type="AlphaFoldDB" id="A0A6G1WDS1"/>
<comment type="caution">
    <text evidence="5">The sequence shown here is derived from an EMBL/GenBank/DDBJ whole genome shotgun (WGS) entry which is preliminary data.</text>
</comment>
<organism evidence="5">
    <name type="scientific">Sinorhizobium medicae</name>
    <dbReference type="NCBI Taxonomy" id="110321"/>
    <lineage>
        <taxon>Bacteria</taxon>
        <taxon>Pseudomonadati</taxon>
        <taxon>Pseudomonadota</taxon>
        <taxon>Alphaproteobacteria</taxon>
        <taxon>Hyphomicrobiales</taxon>
        <taxon>Rhizobiaceae</taxon>
        <taxon>Sinorhizobium/Ensifer group</taxon>
        <taxon>Sinorhizobium</taxon>
    </lineage>
</organism>
<keyword evidence="1" id="KW-0175">Coiled coil</keyword>
<proteinExistence type="predicted"/>
<evidence type="ECO:0000256" key="3">
    <source>
        <dbReference type="SAM" id="Phobius"/>
    </source>
</evidence>
<keyword evidence="3" id="KW-1133">Transmembrane helix</keyword>
<feature type="compositionally biased region" description="Gly residues" evidence="2">
    <location>
        <begin position="502"/>
        <end position="518"/>
    </location>
</feature>
<feature type="region of interest" description="Disordered" evidence="2">
    <location>
        <begin position="496"/>
        <end position="521"/>
    </location>
</feature>
<feature type="coiled-coil region" evidence="1">
    <location>
        <begin position="593"/>
        <end position="630"/>
    </location>
</feature>
<dbReference type="NCBIfam" id="TIGR02675">
    <property type="entry name" value="tape_meas_nterm"/>
    <property type="match status" value="1"/>
</dbReference>
<accession>A0A6G1WDS1</accession>
<dbReference type="Pfam" id="PF20155">
    <property type="entry name" value="TMP_3"/>
    <property type="match status" value="1"/>
</dbReference>
<keyword evidence="3" id="KW-0812">Transmembrane</keyword>
<gene>
    <name evidence="5" type="ORF">GHJ91_01390</name>
</gene>
<feature type="transmembrane region" description="Helical" evidence="3">
    <location>
        <begin position="358"/>
        <end position="378"/>
    </location>
</feature>